<keyword evidence="2 5" id="KW-0808">Transferase</keyword>
<evidence type="ECO:0000256" key="3">
    <source>
        <dbReference type="SAM" id="MobiDB-lite"/>
    </source>
</evidence>
<reference evidence="5 6" key="1">
    <citation type="submission" date="2019-11" db="EMBL/GenBank/DDBJ databases">
        <authorList>
            <person name="He Y."/>
        </authorList>
    </citation>
    <scope>NUCLEOTIDE SEQUENCE [LARGE SCALE GENOMIC DNA]</scope>
    <source>
        <strain evidence="5 6">SCSIO 58843</strain>
    </source>
</reference>
<name>A0A5Q2RGA3_9ACTN</name>
<evidence type="ECO:0000256" key="2">
    <source>
        <dbReference type="ARBA" id="ARBA00022679"/>
    </source>
</evidence>
<dbReference type="InterPro" id="IPR029063">
    <property type="entry name" value="SAM-dependent_MTases_sf"/>
</dbReference>
<evidence type="ECO:0000313" key="5">
    <source>
        <dbReference type="EMBL" id="QGG93832.1"/>
    </source>
</evidence>
<dbReference type="PANTHER" id="PTHR43861">
    <property type="entry name" value="TRANS-ACONITATE 2-METHYLTRANSFERASE-RELATED"/>
    <property type="match status" value="1"/>
</dbReference>
<evidence type="ECO:0000313" key="6">
    <source>
        <dbReference type="Proteomes" id="UP000334019"/>
    </source>
</evidence>
<dbReference type="CDD" id="cd02440">
    <property type="entry name" value="AdoMet_MTases"/>
    <property type="match status" value="1"/>
</dbReference>
<accession>A0A5Q2RGA3</accession>
<feature type="domain" description="Methyltransferase" evidence="4">
    <location>
        <begin position="63"/>
        <end position="157"/>
    </location>
</feature>
<dbReference type="KEGG" id="atq:GH723_01180"/>
<dbReference type="SUPFAM" id="SSF53335">
    <property type="entry name" value="S-adenosyl-L-methionine-dependent methyltransferases"/>
    <property type="match status" value="1"/>
</dbReference>
<dbReference type="AlphaFoldDB" id="A0A5Q2RGA3"/>
<dbReference type="GO" id="GO:0008168">
    <property type="term" value="F:methyltransferase activity"/>
    <property type="evidence" value="ECO:0007669"/>
    <property type="project" value="UniProtKB-KW"/>
</dbReference>
<organism evidence="5 6">
    <name type="scientific">Actinomarinicola tropica</name>
    <dbReference type="NCBI Taxonomy" id="2789776"/>
    <lineage>
        <taxon>Bacteria</taxon>
        <taxon>Bacillati</taxon>
        <taxon>Actinomycetota</taxon>
        <taxon>Acidimicrobiia</taxon>
        <taxon>Acidimicrobiales</taxon>
        <taxon>Iamiaceae</taxon>
        <taxon>Actinomarinicola</taxon>
    </lineage>
</organism>
<dbReference type="GO" id="GO:0032259">
    <property type="term" value="P:methylation"/>
    <property type="evidence" value="ECO:0007669"/>
    <property type="project" value="UniProtKB-KW"/>
</dbReference>
<dbReference type="Proteomes" id="UP000334019">
    <property type="component" value="Chromosome"/>
</dbReference>
<keyword evidence="1 5" id="KW-0489">Methyltransferase</keyword>
<dbReference type="PANTHER" id="PTHR43861:SF1">
    <property type="entry name" value="TRANS-ACONITATE 2-METHYLTRANSFERASE"/>
    <property type="match status" value="1"/>
</dbReference>
<keyword evidence="6" id="KW-1185">Reference proteome</keyword>
<dbReference type="Pfam" id="PF13649">
    <property type="entry name" value="Methyltransf_25"/>
    <property type="match status" value="1"/>
</dbReference>
<evidence type="ECO:0000259" key="4">
    <source>
        <dbReference type="Pfam" id="PF13649"/>
    </source>
</evidence>
<evidence type="ECO:0000256" key="1">
    <source>
        <dbReference type="ARBA" id="ARBA00022603"/>
    </source>
</evidence>
<dbReference type="Gene3D" id="3.40.50.150">
    <property type="entry name" value="Vaccinia Virus protein VP39"/>
    <property type="match status" value="1"/>
</dbReference>
<sequence>MDEAPSGASSRVRAPTVPGVSGDEWSGERVRRWLAASERLEGQLAPVADLLLDAAAIQPGEHVLDVGCGHGPTTRRAALDAAPGGRVVGLDVSAEMIGAAAAIEPPAGAAPIEWVAADATTWRADPVDVVISRFGVMFFEHPVAAFANLAASTRPDGRLCVAVWGHRHGCPLFEVPLAAAMEVLADLGHDTPPVPAPDEGPFSLHDRDRVVGLLSAAGWTDVTWTPHVLALPLGGGGPAPQAAESTLDVGPVRVISEGIDDADRARLVEAIAAAVAPHEIEGRVLLDAEVALVAARRPG</sequence>
<proteinExistence type="predicted"/>
<dbReference type="InterPro" id="IPR041698">
    <property type="entry name" value="Methyltransf_25"/>
</dbReference>
<dbReference type="EMBL" id="CP045851">
    <property type="protein sequence ID" value="QGG93832.1"/>
    <property type="molecule type" value="Genomic_DNA"/>
</dbReference>
<protein>
    <submittedName>
        <fullName evidence="5">Methyltransferase domain-containing protein</fullName>
    </submittedName>
</protein>
<feature type="region of interest" description="Disordered" evidence="3">
    <location>
        <begin position="1"/>
        <end position="25"/>
    </location>
</feature>
<gene>
    <name evidence="5" type="ORF">GH723_01180</name>
</gene>